<evidence type="ECO:0000313" key="3">
    <source>
        <dbReference type="Proteomes" id="UP001210211"/>
    </source>
</evidence>
<protein>
    <submittedName>
        <fullName evidence="2">Uncharacterized protein</fullName>
    </submittedName>
</protein>
<keyword evidence="3" id="KW-1185">Reference proteome</keyword>
<comment type="caution">
    <text evidence="2">The sequence shown here is derived from an EMBL/GenBank/DDBJ whole genome shotgun (WGS) entry which is preliminary data.</text>
</comment>
<organism evidence="2 3">
    <name type="scientific">Rhynchospora tenuis</name>
    <dbReference type="NCBI Taxonomy" id="198213"/>
    <lineage>
        <taxon>Eukaryota</taxon>
        <taxon>Viridiplantae</taxon>
        <taxon>Streptophyta</taxon>
        <taxon>Embryophyta</taxon>
        <taxon>Tracheophyta</taxon>
        <taxon>Spermatophyta</taxon>
        <taxon>Magnoliopsida</taxon>
        <taxon>Liliopsida</taxon>
        <taxon>Poales</taxon>
        <taxon>Cyperaceae</taxon>
        <taxon>Cyperoideae</taxon>
        <taxon>Rhynchosporeae</taxon>
        <taxon>Rhynchospora</taxon>
    </lineage>
</organism>
<evidence type="ECO:0000313" key="2">
    <source>
        <dbReference type="EMBL" id="KAJ3699829.1"/>
    </source>
</evidence>
<sequence length="269" mass="29279">MVCKTEASTGMILRTFSAFSKAISSLCVSSDGKMLAMAAGQLKPFSCYDNKKMQKFSGHPVGVRCMAFTEDGSYILTSGVGERHIAIWKTGLADQNQGANCVLSMNHPAIFIDSKTETGIGSDQKRFYILAVSEPGLCYFWYGADITDLRDKKPPKVSAARVSKGDLGIFGARIQGVVKEASGHMVATYSSLVKPCFERVSRCYGVDVRLEPAQVEALLPMLDHSVSQKSRDVKTQVTALNRTNAEDAILPLPKLYAPGKKRKHDGLTD</sequence>
<gene>
    <name evidence="2" type="ORF">LUZ61_003534</name>
</gene>
<reference evidence="2 3" key="1">
    <citation type="journal article" date="2022" name="Cell">
        <title>Repeat-based holocentromeres influence genome architecture and karyotype evolution.</title>
        <authorList>
            <person name="Hofstatter P.G."/>
            <person name="Thangavel G."/>
            <person name="Lux T."/>
            <person name="Neumann P."/>
            <person name="Vondrak T."/>
            <person name="Novak P."/>
            <person name="Zhang M."/>
            <person name="Costa L."/>
            <person name="Castellani M."/>
            <person name="Scott A."/>
            <person name="Toegelov H."/>
            <person name="Fuchs J."/>
            <person name="Mata-Sucre Y."/>
            <person name="Dias Y."/>
            <person name="Vanzela A.L.L."/>
            <person name="Huettel B."/>
            <person name="Almeida C.C.S."/>
            <person name="Simkova H."/>
            <person name="Souza G."/>
            <person name="Pedrosa-Harand A."/>
            <person name="Macas J."/>
            <person name="Mayer K.F.X."/>
            <person name="Houben A."/>
            <person name="Marques A."/>
        </authorList>
    </citation>
    <scope>NUCLEOTIDE SEQUENCE [LARGE SCALE GENOMIC DNA]</scope>
    <source>
        <strain evidence="2">RhyTen1mFocal</strain>
    </source>
</reference>
<dbReference type="AlphaFoldDB" id="A0AAD5ZL19"/>
<dbReference type="Gene3D" id="2.130.10.10">
    <property type="entry name" value="YVTN repeat-like/Quinoprotein amine dehydrogenase"/>
    <property type="match status" value="1"/>
</dbReference>
<dbReference type="Proteomes" id="UP001210211">
    <property type="component" value="Unassembled WGS sequence"/>
</dbReference>
<dbReference type="PANTHER" id="PTHR45290">
    <property type="entry name" value="OS03G0300300 PROTEIN"/>
    <property type="match status" value="1"/>
</dbReference>
<dbReference type="InterPro" id="IPR001680">
    <property type="entry name" value="WD40_rpt"/>
</dbReference>
<dbReference type="InterPro" id="IPR036322">
    <property type="entry name" value="WD40_repeat_dom_sf"/>
</dbReference>
<dbReference type="Pfam" id="PF00400">
    <property type="entry name" value="WD40"/>
    <property type="match status" value="1"/>
</dbReference>
<dbReference type="PANTHER" id="PTHR45290:SF1">
    <property type="entry name" value="OS03G0300300 PROTEIN"/>
    <property type="match status" value="1"/>
</dbReference>
<name>A0AAD5ZL19_9POAL</name>
<dbReference type="PROSITE" id="PS50082">
    <property type="entry name" value="WD_REPEATS_2"/>
    <property type="match status" value="1"/>
</dbReference>
<accession>A0AAD5ZL19</accession>
<feature type="repeat" description="WD" evidence="1">
    <location>
        <begin position="56"/>
        <end position="89"/>
    </location>
</feature>
<dbReference type="EMBL" id="JAMRDG010000001">
    <property type="protein sequence ID" value="KAJ3699829.1"/>
    <property type="molecule type" value="Genomic_DNA"/>
</dbReference>
<proteinExistence type="predicted"/>
<keyword evidence="1" id="KW-0853">WD repeat</keyword>
<evidence type="ECO:0000256" key="1">
    <source>
        <dbReference type="PROSITE-ProRule" id="PRU00221"/>
    </source>
</evidence>
<dbReference type="SMART" id="SM00320">
    <property type="entry name" value="WD40"/>
    <property type="match status" value="2"/>
</dbReference>
<dbReference type="SUPFAM" id="SSF50978">
    <property type="entry name" value="WD40 repeat-like"/>
    <property type="match status" value="1"/>
</dbReference>
<dbReference type="InterPro" id="IPR015943">
    <property type="entry name" value="WD40/YVTN_repeat-like_dom_sf"/>
</dbReference>